<dbReference type="Proteomes" id="UP000799764">
    <property type="component" value="Unassembled WGS sequence"/>
</dbReference>
<accession>A0A9P4PE14</accession>
<organism evidence="1 2">
    <name type="scientific">Karstenula rhodostoma CBS 690.94</name>
    <dbReference type="NCBI Taxonomy" id="1392251"/>
    <lineage>
        <taxon>Eukaryota</taxon>
        <taxon>Fungi</taxon>
        <taxon>Dikarya</taxon>
        <taxon>Ascomycota</taxon>
        <taxon>Pezizomycotina</taxon>
        <taxon>Dothideomycetes</taxon>
        <taxon>Pleosporomycetidae</taxon>
        <taxon>Pleosporales</taxon>
        <taxon>Massarineae</taxon>
        <taxon>Didymosphaeriaceae</taxon>
        <taxon>Karstenula</taxon>
    </lineage>
</organism>
<keyword evidence="2" id="KW-1185">Reference proteome</keyword>
<dbReference type="EMBL" id="MU001502">
    <property type="protein sequence ID" value="KAF2443320.1"/>
    <property type="molecule type" value="Genomic_DNA"/>
</dbReference>
<dbReference type="AlphaFoldDB" id="A0A9P4PE14"/>
<proteinExistence type="predicted"/>
<protein>
    <submittedName>
        <fullName evidence="1">Uncharacterized protein</fullName>
    </submittedName>
</protein>
<sequence>MFEFPLASMNEVFFHQISSPPGTYIATCTGESIHTCSKTHPAVLDSLRAANFDTSTDTTVLASQ</sequence>
<comment type="caution">
    <text evidence="1">The sequence shown here is derived from an EMBL/GenBank/DDBJ whole genome shotgun (WGS) entry which is preliminary data.</text>
</comment>
<name>A0A9P4PE14_9PLEO</name>
<gene>
    <name evidence="1" type="ORF">P171DRAFT_432605</name>
</gene>
<reference evidence="1" key="1">
    <citation type="journal article" date="2020" name="Stud. Mycol.">
        <title>101 Dothideomycetes genomes: a test case for predicting lifestyles and emergence of pathogens.</title>
        <authorList>
            <person name="Haridas S."/>
            <person name="Albert R."/>
            <person name="Binder M."/>
            <person name="Bloem J."/>
            <person name="Labutti K."/>
            <person name="Salamov A."/>
            <person name="Andreopoulos B."/>
            <person name="Baker S."/>
            <person name="Barry K."/>
            <person name="Bills G."/>
            <person name="Bluhm B."/>
            <person name="Cannon C."/>
            <person name="Castanera R."/>
            <person name="Culley D."/>
            <person name="Daum C."/>
            <person name="Ezra D."/>
            <person name="Gonzalez J."/>
            <person name="Henrissat B."/>
            <person name="Kuo A."/>
            <person name="Liang C."/>
            <person name="Lipzen A."/>
            <person name="Lutzoni F."/>
            <person name="Magnuson J."/>
            <person name="Mondo S."/>
            <person name="Nolan M."/>
            <person name="Ohm R."/>
            <person name="Pangilinan J."/>
            <person name="Park H.-J."/>
            <person name="Ramirez L."/>
            <person name="Alfaro M."/>
            <person name="Sun H."/>
            <person name="Tritt A."/>
            <person name="Yoshinaga Y."/>
            <person name="Zwiers L.-H."/>
            <person name="Turgeon B."/>
            <person name="Goodwin S."/>
            <person name="Spatafora J."/>
            <person name="Crous P."/>
            <person name="Grigoriev I."/>
        </authorList>
    </citation>
    <scope>NUCLEOTIDE SEQUENCE</scope>
    <source>
        <strain evidence="1">CBS 690.94</strain>
    </source>
</reference>
<evidence type="ECO:0000313" key="2">
    <source>
        <dbReference type="Proteomes" id="UP000799764"/>
    </source>
</evidence>
<evidence type="ECO:0000313" key="1">
    <source>
        <dbReference type="EMBL" id="KAF2443320.1"/>
    </source>
</evidence>